<organism evidence="7">
    <name type="scientific">Chelativorans sp. (strain BNC1)</name>
    <dbReference type="NCBI Taxonomy" id="266779"/>
    <lineage>
        <taxon>Bacteria</taxon>
        <taxon>Pseudomonadati</taxon>
        <taxon>Pseudomonadota</taxon>
        <taxon>Alphaproteobacteria</taxon>
        <taxon>Hyphomicrobiales</taxon>
        <taxon>Phyllobacteriaceae</taxon>
        <taxon>Chelativorans</taxon>
    </lineage>
</organism>
<evidence type="ECO:0000256" key="5">
    <source>
        <dbReference type="ARBA" id="ARBA00022764"/>
    </source>
</evidence>
<evidence type="ECO:0000256" key="2">
    <source>
        <dbReference type="ARBA" id="ARBA00005001"/>
    </source>
</evidence>
<dbReference type="GO" id="GO:0003824">
    <property type="term" value="F:catalytic activity"/>
    <property type="evidence" value="ECO:0007669"/>
    <property type="project" value="InterPro"/>
</dbReference>
<dbReference type="Gene3D" id="2.60.40.10">
    <property type="entry name" value="Immunoglobulins"/>
    <property type="match status" value="1"/>
</dbReference>
<comment type="similarity">
    <text evidence="3">Belongs to the OpgD/OpgG family.</text>
</comment>
<dbReference type="FunFam" id="2.70.98.10:FF:000001">
    <property type="entry name" value="Glucans biosynthesis protein G"/>
    <property type="match status" value="1"/>
</dbReference>
<dbReference type="Gene3D" id="2.70.98.10">
    <property type="match status" value="1"/>
</dbReference>
<evidence type="ECO:0000256" key="3">
    <source>
        <dbReference type="ARBA" id="ARBA00009284"/>
    </source>
</evidence>
<evidence type="ECO:0000259" key="6">
    <source>
        <dbReference type="Pfam" id="PF04349"/>
    </source>
</evidence>
<dbReference type="PANTHER" id="PTHR30504">
    <property type="entry name" value="GLUCANS BIOSYNTHESIS PROTEIN"/>
    <property type="match status" value="1"/>
</dbReference>
<dbReference type="KEGG" id="mes:Meso_3043"/>
<feature type="domain" description="Glucan biosynthesis periplasmic MdoG C-terminal" evidence="6">
    <location>
        <begin position="48"/>
        <end position="527"/>
    </location>
</feature>
<proteinExistence type="inferred from homology"/>
<dbReference type="HOGENOM" id="CLU_023403_2_0_5"/>
<comment type="subcellular location">
    <subcellularLocation>
        <location evidence="1">Periplasm</location>
    </subcellularLocation>
</comment>
<dbReference type="InterPro" id="IPR014718">
    <property type="entry name" value="GH-type_carb-bd"/>
</dbReference>
<dbReference type="STRING" id="266779.Meso_3043"/>
<dbReference type="GO" id="GO:0051274">
    <property type="term" value="P:beta-glucan biosynthetic process"/>
    <property type="evidence" value="ECO:0007669"/>
    <property type="project" value="TreeGrafter"/>
</dbReference>
<dbReference type="InterPro" id="IPR013783">
    <property type="entry name" value="Ig-like_fold"/>
</dbReference>
<name>Q11DW0_CHESB</name>
<evidence type="ECO:0000256" key="4">
    <source>
        <dbReference type="ARBA" id="ARBA00022729"/>
    </source>
</evidence>
<dbReference type="InterPro" id="IPR011013">
    <property type="entry name" value="Gal_mutarotase_sf_dom"/>
</dbReference>
<accession>Q11DW0</accession>
<evidence type="ECO:0000313" key="7">
    <source>
        <dbReference type="EMBL" id="ABG64415.1"/>
    </source>
</evidence>
<gene>
    <name evidence="7" type="ordered locus">Meso_3043</name>
</gene>
<protein>
    <submittedName>
        <fullName evidence="7">Twin-arginine translocation pathway signal</fullName>
    </submittedName>
</protein>
<dbReference type="PANTHER" id="PTHR30504:SF2">
    <property type="entry name" value="GLUCANS BIOSYNTHESIS PROTEIN G"/>
    <property type="match status" value="1"/>
</dbReference>
<dbReference type="InterPro" id="IPR014438">
    <property type="entry name" value="Glucan_biosyn_MdoG/MdoD"/>
</dbReference>
<dbReference type="SUPFAM" id="SSF81296">
    <property type="entry name" value="E set domains"/>
    <property type="match status" value="1"/>
</dbReference>
<dbReference type="EMBL" id="CP000390">
    <property type="protein sequence ID" value="ABG64415.1"/>
    <property type="molecule type" value="Genomic_DNA"/>
</dbReference>
<sequence length="534" mass="59869" precursor="true">MDRRSFIIGGGGALAGMTAFLNNAVALAQDQAETAQLQQSLPGETQPFSFDLLTATMKQKAEKEYQPVEEALPESVTELSYDQHRAIRFRPDAAFFAGEAPFELQAFHPGWLFKQPVHLHVIENGAATRMHITSQMFEYRQPLLDPQKFQGMEFPGVAGFRLHYPLNNPDIMDELVSFLGASYFRGLGRGSIYGISARGLAVNTATPVGEEFPMFTDFWIEKPERRSKSIMVYAALDSASVTGAYSFQITPGQNTTMEVIARLFIRNDIQRLGIAPMTSMFLFSQNNHHAFDDYRGEVHDSEGLKIVRGNGEELWRHLNNPKELATSFFGETGVKAFGLFQRDRDFDHYQDAEAHYERRPSLLVEPLGDWGKGYLNLVEIPTELEVNDNIVAFWMPEGEVKAGQQFEYRYRLTWGAIEEPTNQLARVTALRAGIGGTSGVENAEGLRKFVVDFEGDVLGNLAADSNVEASISVTRAEIVHSAVSRVEANGAWRLVIDLMPEGDAPVEMTGYLSLNGQRLSETWAYQWRRTDEQR</sequence>
<dbReference type="InterPro" id="IPR007444">
    <property type="entry name" value="Glucan_biosyn_MdoG_C"/>
</dbReference>
<evidence type="ECO:0000256" key="1">
    <source>
        <dbReference type="ARBA" id="ARBA00004418"/>
    </source>
</evidence>
<dbReference type="AlphaFoldDB" id="Q11DW0"/>
<dbReference type="GO" id="GO:0030288">
    <property type="term" value="C:outer membrane-bounded periplasmic space"/>
    <property type="evidence" value="ECO:0007669"/>
    <property type="project" value="TreeGrafter"/>
</dbReference>
<keyword evidence="4" id="KW-0732">Signal</keyword>
<dbReference type="GO" id="GO:0030246">
    <property type="term" value="F:carbohydrate binding"/>
    <property type="evidence" value="ECO:0007669"/>
    <property type="project" value="InterPro"/>
</dbReference>
<dbReference type="Pfam" id="PF04349">
    <property type="entry name" value="MdoG"/>
    <property type="match status" value="1"/>
</dbReference>
<dbReference type="InterPro" id="IPR014756">
    <property type="entry name" value="Ig_E-set"/>
</dbReference>
<comment type="pathway">
    <text evidence="2">Glycan metabolism; osmoregulated periplasmic glucan (OPG) biosynthesis.</text>
</comment>
<keyword evidence="5" id="KW-0574">Periplasm</keyword>
<dbReference type="UniPathway" id="UPA00637"/>
<dbReference type="eggNOG" id="COG3131">
    <property type="taxonomic scope" value="Bacteria"/>
</dbReference>
<reference evidence="7" key="1">
    <citation type="submission" date="2006-06" db="EMBL/GenBank/DDBJ databases">
        <title>Complete sequence of chromosome of Chelativorans sp. BNC1.</title>
        <authorList>
            <consortium name="US DOE Joint Genome Institute"/>
            <person name="Copeland A."/>
            <person name="Lucas S."/>
            <person name="Lapidus A."/>
            <person name="Barry K."/>
            <person name="Detter J.C."/>
            <person name="Glavina del Rio T."/>
            <person name="Hammon N."/>
            <person name="Israni S."/>
            <person name="Dalin E."/>
            <person name="Tice H."/>
            <person name="Pitluck S."/>
            <person name="Chertkov O."/>
            <person name="Brettin T."/>
            <person name="Bruce D."/>
            <person name="Han C."/>
            <person name="Tapia R."/>
            <person name="Gilna P."/>
            <person name="Schmutz J."/>
            <person name="Larimer F."/>
            <person name="Land M."/>
            <person name="Hauser L."/>
            <person name="Kyrpides N."/>
            <person name="Mikhailova N."/>
            <person name="Richardson P."/>
        </authorList>
    </citation>
    <scope>NUCLEOTIDE SEQUENCE</scope>
    <source>
        <strain evidence="7">BNC1</strain>
    </source>
</reference>
<dbReference type="PIRSF" id="PIRSF006281">
    <property type="entry name" value="MdoG"/>
    <property type="match status" value="1"/>
</dbReference>
<dbReference type="SUPFAM" id="SSF74650">
    <property type="entry name" value="Galactose mutarotase-like"/>
    <property type="match status" value="1"/>
</dbReference>